<proteinExistence type="predicted"/>
<comment type="caution">
    <text evidence="1">The sequence shown here is derived from an EMBL/GenBank/DDBJ whole genome shotgun (WGS) entry which is preliminary data.</text>
</comment>
<evidence type="ECO:0000313" key="1">
    <source>
        <dbReference type="EMBL" id="NMN67743.1"/>
    </source>
</evidence>
<reference evidence="1 2" key="1">
    <citation type="submission" date="2019-07" db="EMBL/GenBank/DDBJ databases">
        <title>SAR11 Genome Evolution.</title>
        <authorList>
            <person name="Giovannoni S."/>
        </authorList>
    </citation>
    <scope>NUCLEOTIDE SEQUENCE [LARGE SCALE GENOMIC DNA]</scope>
    <source>
        <strain evidence="1 2">HTCC9565</strain>
    </source>
</reference>
<organism evidence="1 2">
    <name type="scientific">Pelagibacter ubique</name>
    <dbReference type="NCBI Taxonomy" id="198252"/>
    <lineage>
        <taxon>Bacteria</taxon>
        <taxon>Pseudomonadati</taxon>
        <taxon>Pseudomonadota</taxon>
        <taxon>Alphaproteobacteria</taxon>
        <taxon>Candidatus Pelagibacterales</taxon>
        <taxon>Candidatus Pelagibacteraceae</taxon>
        <taxon>Candidatus Pelagibacter</taxon>
    </lineage>
</organism>
<dbReference type="EMBL" id="LANA01000002">
    <property type="protein sequence ID" value="NMN67743.1"/>
    <property type="molecule type" value="Genomic_DNA"/>
</dbReference>
<name>A0ABX1T3X6_PELUQ</name>
<protein>
    <submittedName>
        <fullName evidence="1">AsmA-like protein</fullName>
    </submittedName>
</protein>
<gene>
    <name evidence="1" type="ORF">VP91_00008920</name>
</gene>
<accession>A0ABX1T3X6</accession>
<dbReference type="RefSeq" id="WP_211181513.1">
    <property type="nucleotide sequence ID" value="NZ_LANA01000002.1"/>
</dbReference>
<evidence type="ECO:0000313" key="2">
    <source>
        <dbReference type="Proteomes" id="UP001166004"/>
    </source>
</evidence>
<dbReference type="Proteomes" id="UP001166004">
    <property type="component" value="Unassembled WGS sequence"/>
</dbReference>
<keyword evidence="2" id="KW-1185">Reference proteome</keyword>
<sequence>MIKKIIKILSVIILILLLVILYLSIFGIKTDKFNNQIVKQILKKNEKINLNIKDVKYSLNPYSFKVIIETKNPQLSLDGRNFEIKNIQTNIALKSLIKGQFLVDHLHLKTKEIKINDAIALGRVLKNTTELFVLNKIIKDGSIAANVILNFDEEGKIKENYEIEGYIKKAKLSVLNQFKLQNLNFNFYINKNIYSLKKVEMKLNDIKIISPIIEIQEKKNGFFVNGKFLNEEKNFDIKKLKPFFSILSADIDIKKIIFSSNNNFSFNISKKLKFDNLKVQSTVTLKQLVFNEKKLKLNRFFPSYVNEVELTDHKIDINYQKEKFNIKGNGNILLEKKLDNLSYEMKKDKSNFFFNSKIFLKNNSLQIDFLDYEKKEGSNSLLLIKGNFKKNNQLNFDQISLKENNNEILIKNLMLNENFKIIDIENFSINYKNEKKIINNLVLKKNESNFIIEGESFDASRMINDILDSDNDTLFIFENLNSKITVKIDKTYIDEVNYLNGLNGNMVYDNNKVNNLILESTFPNKKKISLSIKTNNKAEIVTSLFSSYPKPLVERYDFIKGFEEGKLNFYSTKKGNKSNSVLTIENFKVQEVPVLAKLLSLASLQGIADLLTGEGIRFNNFEMNFSNQNNLTTIEEVYAIGPAVSILIDGYIQKKNLISLRGTLVPATTINRTIAAIPLLGKILVGDKSGEGVFGVSFKIKGSPKDLKTSVNPIKTLTPRFITRTLEKIKKN</sequence>